<comment type="subcellular location">
    <subcellularLocation>
        <location evidence="1">Nucleus</location>
    </subcellularLocation>
</comment>
<feature type="compositionally biased region" description="Basic residues" evidence="10">
    <location>
        <begin position="490"/>
        <end position="502"/>
    </location>
</feature>
<keyword evidence="9" id="KW-0175">Coiled coil</keyword>
<dbReference type="CDD" id="cd21541">
    <property type="entry name" value="SPOC_PHF3-like"/>
    <property type="match status" value="1"/>
</dbReference>
<feature type="region of interest" description="Disordered" evidence="10">
    <location>
        <begin position="412"/>
        <end position="442"/>
    </location>
</feature>
<feature type="compositionally biased region" description="Low complexity" evidence="10">
    <location>
        <begin position="466"/>
        <end position="475"/>
    </location>
</feature>
<protein>
    <recommendedName>
        <fullName evidence="15">Death-inducer obliterator 1</fullName>
    </recommendedName>
</protein>
<feature type="compositionally biased region" description="Basic and acidic residues" evidence="10">
    <location>
        <begin position="1806"/>
        <end position="1818"/>
    </location>
</feature>
<dbReference type="Gene3D" id="1.10.472.30">
    <property type="entry name" value="Transcription elongation factor S-II, central domain"/>
    <property type="match status" value="1"/>
</dbReference>
<feature type="compositionally biased region" description="Polar residues" evidence="10">
    <location>
        <begin position="283"/>
        <end position="297"/>
    </location>
</feature>
<dbReference type="InterPro" id="IPR037259">
    <property type="entry name" value="BRK_sf"/>
</dbReference>
<evidence type="ECO:0000259" key="11">
    <source>
        <dbReference type="PROSITE" id="PS50016"/>
    </source>
</evidence>
<dbReference type="PROSITE" id="PS01359">
    <property type="entry name" value="ZF_PHD_1"/>
    <property type="match status" value="1"/>
</dbReference>
<dbReference type="NCBIfam" id="TIGR01223">
    <property type="entry name" value="Pmev_kin_anim"/>
    <property type="match status" value="1"/>
</dbReference>
<evidence type="ECO:0000256" key="10">
    <source>
        <dbReference type="SAM" id="MobiDB-lite"/>
    </source>
</evidence>
<keyword evidence="7" id="KW-0539">Nucleus</keyword>
<keyword evidence="14" id="KW-1185">Reference proteome</keyword>
<feature type="compositionally biased region" description="Basic residues" evidence="10">
    <location>
        <begin position="779"/>
        <end position="789"/>
    </location>
</feature>
<dbReference type="Pfam" id="PF00628">
    <property type="entry name" value="PHD"/>
    <property type="match status" value="1"/>
</dbReference>
<evidence type="ECO:0000256" key="8">
    <source>
        <dbReference type="PROSITE-ProRule" id="PRU00146"/>
    </source>
</evidence>
<comment type="caution">
    <text evidence="13">The sequence shown here is derived from an EMBL/GenBank/DDBJ whole genome shotgun (WGS) entry which is preliminary data.</text>
</comment>
<reference evidence="13" key="1">
    <citation type="journal article" date="2023" name="bioRxiv">
        <title>Scaffold-level genome assemblies of two parasitoid biocontrol wasps reveal the parthenogenesis mechanism and an associated novel virus.</title>
        <authorList>
            <person name="Inwood S."/>
            <person name="Skelly J."/>
            <person name="Guhlin J."/>
            <person name="Harrop T."/>
            <person name="Goldson S."/>
            <person name="Dearden P."/>
        </authorList>
    </citation>
    <scope>NUCLEOTIDE SEQUENCE</scope>
    <source>
        <strain evidence="13">Irish</strain>
        <tissue evidence="13">Whole body</tissue>
    </source>
</reference>
<feature type="region of interest" description="Disordered" evidence="10">
    <location>
        <begin position="2377"/>
        <end position="2466"/>
    </location>
</feature>
<feature type="compositionally biased region" description="Polar residues" evidence="10">
    <location>
        <begin position="813"/>
        <end position="842"/>
    </location>
</feature>
<dbReference type="InterPro" id="IPR036575">
    <property type="entry name" value="TFIIS_cen_dom_sf"/>
</dbReference>
<proteinExistence type="predicted"/>
<keyword evidence="5" id="KW-0805">Transcription regulation</keyword>
<dbReference type="Gene3D" id="3.30.40.10">
    <property type="entry name" value="Zinc/RING finger domain, C3HC4 (zinc finger)"/>
    <property type="match status" value="1"/>
</dbReference>
<feature type="compositionally biased region" description="Basic and acidic residues" evidence="10">
    <location>
        <begin position="743"/>
        <end position="765"/>
    </location>
</feature>
<dbReference type="GO" id="GO:0008270">
    <property type="term" value="F:zinc ion binding"/>
    <property type="evidence" value="ECO:0007669"/>
    <property type="project" value="UniProtKB-KW"/>
</dbReference>
<dbReference type="CDD" id="cd15552">
    <property type="entry name" value="PHD_PHF3_like"/>
    <property type="match status" value="1"/>
</dbReference>
<feature type="domain" description="TFIIS central" evidence="12">
    <location>
        <begin position="1479"/>
        <end position="1599"/>
    </location>
</feature>
<dbReference type="InterPro" id="IPR006576">
    <property type="entry name" value="BRK_domain"/>
</dbReference>
<evidence type="ECO:0000256" key="7">
    <source>
        <dbReference type="ARBA" id="ARBA00023242"/>
    </source>
</evidence>
<evidence type="ECO:0000256" key="6">
    <source>
        <dbReference type="ARBA" id="ARBA00023163"/>
    </source>
</evidence>
<feature type="region of interest" description="Disordered" evidence="10">
    <location>
        <begin position="1020"/>
        <end position="1045"/>
    </location>
</feature>
<dbReference type="Proteomes" id="UP001168990">
    <property type="component" value="Unassembled WGS sequence"/>
</dbReference>
<dbReference type="Gene3D" id="3.40.50.300">
    <property type="entry name" value="P-loop containing nucleotide triphosphate hydrolases"/>
    <property type="match status" value="1"/>
</dbReference>
<feature type="compositionally biased region" description="Basic residues" evidence="10">
    <location>
        <begin position="1704"/>
        <end position="1713"/>
    </location>
</feature>
<dbReference type="InterPro" id="IPR027417">
    <property type="entry name" value="P-loop_NTPase"/>
</dbReference>
<dbReference type="SUPFAM" id="SSF160481">
    <property type="entry name" value="BRK domain-like"/>
    <property type="match status" value="1"/>
</dbReference>
<keyword evidence="6" id="KW-0804">Transcription</keyword>
<feature type="region of interest" description="Disordered" evidence="10">
    <location>
        <begin position="1102"/>
        <end position="1126"/>
    </location>
</feature>
<feature type="compositionally biased region" description="Acidic residues" evidence="10">
    <location>
        <begin position="1105"/>
        <end position="1123"/>
    </location>
</feature>
<keyword evidence="2" id="KW-0479">Metal-binding</keyword>
<feature type="compositionally biased region" description="Basic and acidic residues" evidence="10">
    <location>
        <begin position="1714"/>
        <end position="1758"/>
    </location>
</feature>
<dbReference type="GO" id="GO:0004631">
    <property type="term" value="F:phosphomevalonate kinase activity"/>
    <property type="evidence" value="ECO:0007669"/>
    <property type="project" value="InterPro"/>
</dbReference>
<dbReference type="Pfam" id="PF07533">
    <property type="entry name" value="BRK"/>
    <property type="match status" value="1"/>
</dbReference>
<feature type="compositionally biased region" description="Polar residues" evidence="10">
    <location>
        <begin position="1020"/>
        <end position="1035"/>
    </location>
</feature>
<feature type="compositionally biased region" description="Basic and acidic residues" evidence="10">
    <location>
        <begin position="1661"/>
        <end position="1685"/>
    </location>
</feature>
<feature type="region of interest" description="Disordered" evidence="10">
    <location>
        <begin position="544"/>
        <end position="595"/>
    </location>
</feature>
<accession>A0AA39C578</accession>
<dbReference type="PANTHER" id="PTHR11477">
    <property type="entry name" value="TRANSCRIPTION FACTOR S-II ZINC FINGER DOMAIN-CONTAINING PROTEIN"/>
    <property type="match status" value="1"/>
</dbReference>
<dbReference type="PROSITE" id="PS51321">
    <property type="entry name" value="TFIIS_CENTRAL"/>
    <property type="match status" value="1"/>
</dbReference>
<evidence type="ECO:0000256" key="5">
    <source>
        <dbReference type="ARBA" id="ARBA00023015"/>
    </source>
</evidence>
<dbReference type="InterPro" id="IPR003618">
    <property type="entry name" value="TFIIS_cen_dom"/>
</dbReference>
<dbReference type="Pfam" id="PF04275">
    <property type="entry name" value="P-mevalo_kinase"/>
    <property type="match status" value="1"/>
</dbReference>
<dbReference type="InterPro" id="IPR005919">
    <property type="entry name" value="Pmev_kin_anim"/>
</dbReference>
<feature type="region of interest" description="Disordered" evidence="10">
    <location>
        <begin position="2111"/>
        <end position="2141"/>
    </location>
</feature>
<dbReference type="SMART" id="SM00592">
    <property type="entry name" value="BRK"/>
    <property type="match status" value="1"/>
</dbReference>
<evidence type="ECO:0008006" key="15">
    <source>
        <dbReference type="Google" id="ProtNLM"/>
    </source>
</evidence>
<evidence type="ECO:0000256" key="9">
    <source>
        <dbReference type="SAM" id="Coils"/>
    </source>
</evidence>
<dbReference type="InterPro" id="IPR013083">
    <property type="entry name" value="Znf_RING/FYVE/PHD"/>
</dbReference>
<feature type="region of interest" description="Disordered" evidence="10">
    <location>
        <begin position="1646"/>
        <end position="1842"/>
    </location>
</feature>
<evidence type="ECO:0000313" key="13">
    <source>
        <dbReference type="EMBL" id="KAK0158121.1"/>
    </source>
</evidence>
<feature type="compositionally biased region" description="Basic and acidic residues" evidence="10">
    <location>
        <begin position="1693"/>
        <end position="1703"/>
    </location>
</feature>
<evidence type="ECO:0000256" key="2">
    <source>
        <dbReference type="ARBA" id="ARBA00022723"/>
    </source>
</evidence>
<dbReference type="GO" id="GO:0005634">
    <property type="term" value="C:nucleus"/>
    <property type="evidence" value="ECO:0007669"/>
    <property type="project" value="UniProtKB-SubCell"/>
</dbReference>
<dbReference type="Gene3D" id="3.40.5.120">
    <property type="match status" value="1"/>
</dbReference>
<name>A0AA39C578_9HYME</name>
<feature type="region of interest" description="Disordered" evidence="10">
    <location>
        <begin position="280"/>
        <end position="299"/>
    </location>
</feature>
<dbReference type="SMART" id="SM00249">
    <property type="entry name" value="PHD"/>
    <property type="match status" value="1"/>
</dbReference>
<dbReference type="Pfam" id="PF07744">
    <property type="entry name" value="SPOC"/>
    <property type="match status" value="1"/>
</dbReference>
<feature type="compositionally biased region" description="Polar residues" evidence="10">
    <location>
        <begin position="579"/>
        <end position="595"/>
    </location>
</feature>
<feature type="coiled-coil region" evidence="9">
    <location>
        <begin position="2164"/>
        <end position="2191"/>
    </location>
</feature>
<feature type="compositionally biased region" description="Polar residues" evidence="10">
    <location>
        <begin position="2114"/>
        <end position="2126"/>
    </location>
</feature>
<dbReference type="PROSITE" id="PS50016">
    <property type="entry name" value="ZF_PHD_2"/>
    <property type="match status" value="1"/>
</dbReference>
<feature type="compositionally biased region" description="Polar residues" evidence="10">
    <location>
        <begin position="1437"/>
        <end position="1450"/>
    </location>
</feature>
<keyword evidence="3 8" id="KW-0863">Zinc-finger</keyword>
<dbReference type="EMBL" id="JAQQBS010001424">
    <property type="protein sequence ID" value="KAK0158121.1"/>
    <property type="molecule type" value="Genomic_DNA"/>
</dbReference>
<dbReference type="InterPro" id="IPR019786">
    <property type="entry name" value="Zinc_finger_PHD-type_CS"/>
</dbReference>
<organism evidence="13 14">
    <name type="scientific">Microctonus aethiopoides</name>
    <dbReference type="NCBI Taxonomy" id="144406"/>
    <lineage>
        <taxon>Eukaryota</taxon>
        <taxon>Metazoa</taxon>
        <taxon>Ecdysozoa</taxon>
        <taxon>Arthropoda</taxon>
        <taxon>Hexapoda</taxon>
        <taxon>Insecta</taxon>
        <taxon>Pterygota</taxon>
        <taxon>Neoptera</taxon>
        <taxon>Endopterygota</taxon>
        <taxon>Hymenoptera</taxon>
        <taxon>Apocrita</taxon>
        <taxon>Ichneumonoidea</taxon>
        <taxon>Braconidae</taxon>
        <taxon>Euphorinae</taxon>
        <taxon>Microctonus</taxon>
    </lineage>
</organism>
<reference evidence="13" key="2">
    <citation type="submission" date="2023-03" db="EMBL/GenBank/DDBJ databases">
        <authorList>
            <person name="Inwood S.N."/>
            <person name="Skelly J.G."/>
            <person name="Guhlin J."/>
            <person name="Harrop T.W.R."/>
            <person name="Goldson S.G."/>
            <person name="Dearden P.K."/>
        </authorList>
    </citation>
    <scope>NUCLEOTIDE SEQUENCE</scope>
    <source>
        <strain evidence="13">Irish</strain>
        <tissue evidence="13">Whole body</tissue>
    </source>
</reference>
<dbReference type="GO" id="GO:0005737">
    <property type="term" value="C:cytoplasm"/>
    <property type="evidence" value="ECO:0007669"/>
    <property type="project" value="InterPro"/>
</dbReference>
<dbReference type="InterPro" id="IPR019787">
    <property type="entry name" value="Znf_PHD-finger"/>
</dbReference>
<sequence>MSHNPSCILLFSGKRKSGKDYITDILHKRLTADKSVIIKLSGPIKNHWAEKFNLNHQELFSDGIYKEKYRMEMCKWGEDKRKQDYGYFCRAAIDMYNAFNKKIWIVSDIRRKTDIKWFIENYGTICKTIRIKCNIEIRAARGWIFTSGIDDSESECDLDDINDWKLRPCAHTPKANNSGHDVSLRKIAIARVRTDISLTKSYPYIMSSSYIVEPQESDSKKDDTLIIVVNDDGTIAVDQETLHNLIMNQSNANVSVVRIGQTEDDAENGDLTFTVDPPAFVLSDSSPTNTASGTTDTGLVDPFMEMDPEQLEKLETALQSEQAKQILGENVAAMLDMLTVEEEQNSIRYAIELDHCYTSRTSPLDPEPLDPLPIANSPDIDQNDLANTKVLNQSQLKASIATDIATPVKPTIKVKQPVGRPRKSTISNVQSSLGAQKSSGAANVKSTNIVQLDMQKSISKKEENSIDALSSSESSESAESDNDSDFGPRGPRRAGVRARGGRRGLTTRGGSMAGTRRRGPSKRMDVDQVRRLDIEMAAAVNAMKSSDQFEQSDKISTVQSKKQLKTIPSRKKDEASPIKSATMTESSSLSEKPLQTTNQVKANLINANMIKGDMILTKPGQGRLNQKVFFVQKKVVVKPNELKSLGAKQNAIIFTKDNTVKPPDQIQTKLGTSEEGKLISLSSKSLTQTSSQEVQSENVVTEAAVATIMTPVVLSPIQSPTQFTQKSSTKVATFSSVVKIKPVDSKKEKKKSENNDGCSKVEESSKLSLDVKTPDLSKKHVKKDQRKSPGHVVDTLGPALFSTPDIIRRVGSGTESKPSDLNVTSENLTSDTNTPEVTAPSSCITPTVISSLKTDYSSLGPDMQPETANLLAESESRMEDYIDEQTSKIRDNEEENNEPKLSTMNVLQTPLDPASNTISAEGITQPSEDSVVSNIISDHSGIEGEEHLLATLEMEASKHEEELLAEALLLQEQLDVDLSDPTALDDSTPTISEPILSPSTFDSAMLSITSTELSSLKSPEIQLPTTNPFSSSNIDQSKRKDSKEPIQIVRGGRIITLPPIEAPATRSKRLQVKSEPLQKIHEPPKEDEKIHKSIVIQHLKHVDEMESEIDDEDDEEENSDSEDDPNRLWCICKRPHNNRFMICCDVCEDWFHGKCVHVSKAMGQQMEEQGIEWVCPNCVKKKVDGPGVKINKSLTVKSPKVLDSPSQRFINESSVSQPSDKSLKSMVDTIQNSLPPLGMVATQCVVCKKEARNSSIYCSDACILIHAQETLTKDKPLIQSKATKTSCDVVKPNSDARVIVFERRTGKVLTGGDAPTTSNLKTWLKEHPTFEVVRSSNLNTLQIGGKMITAIQTQGPGKIVKSSQQSISGQAKMVYTRVAGSKQTILAPNNKKMTVISSIQNANILSKSAGQMKHAVIISSNKSPTILKQMTIKTVPQQIKSPIPAKQTQSKKQEQKPSPSAIKLSQKSPNTKKSEPEPIRLNIRKTLAELLTTRIKETTDLKLTDEEISDLAINIELELYKYFRDTGAKYKAKYRSLVFNIKDTKNLTLFRKIADRSLTPDAVVRLSPEEMASQELAEWREKETKHQLEMIKKNELDLMAQAKSIVVKTHKGEQIIENDGSIDAVDPKTPVQDIVTVLNSADNTNSDILEEKEETTMSSFEDVKKTKRSDEKKKRDKDRERDKDVHRSRKKERSRDLKRDKSTSRSRSHRSHDRSHDRRKSKDEKRDKEKDREKERDKDKDREKIKDKDKQKDKDRSRRSSRSNSIRSKSNHKENKDKEKKNTEYEDESKRDDDKKKEPSPIPTEKPVEDRLWRHVEEETTNTLDGNDSDVSDREPSSTVNIKTPDINEESERDKEIAVEPESIDQIKEHKGQSQTVWRGFVNMVDVAKFFITAQELSGHSKDLMEDLPDTVDVVGRISHETVWDYISKMKKNGSKEILVIRLTAANDEEKIPYITLYSYLNSRSRLGVVGNFSKNIKDFYIMPFSSQSQIPPVLLPLSGPGFEDNRPHLLLGIIVRNKRKWLPHPLLVTGTVTPKQPRKDPERSYTPPIVQATKDKTINSMNKSPQQETQLSEKSVVTQLTLNTLNKAHVGMSRGHIDNATISKIVPELSSKIDMTSSPDKTSLEQNDDDDEPYSPGDIEKDAENSLAKLTAASNLLSPVKNSTELQRKIDELNRQIEEQKQQIQTISSSFLGETVPILPGLGHDPPVNDANDIDEAYSPTDVRSFTPPPPGISKFTQPILDKVSDITIPSNLQEILANVKRQECSKVDSYLPSKPSASFLTSINAPSYQKSEKSIYIGSATPPAKETKSTLRSLSDLDLIKKAEEELAAVAAASISAIVPNSQTPELPVSEFVNPIITDKLSPSVDPSDVNHSKIIIDSAPKIRASDQPKPPGVEDEDYPTFPSTPPSMSNVGSKSPRSIQKCLPKSGVVLSVKRKMNDNDDDQTLLSPKTARTKSRWGQGPSD</sequence>
<dbReference type="InterPro" id="IPR001965">
    <property type="entry name" value="Znf_PHD"/>
</dbReference>
<evidence type="ECO:0000256" key="4">
    <source>
        <dbReference type="ARBA" id="ARBA00022833"/>
    </source>
</evidence>
<evidence type="ECO:0000256" key="1">
    <source>
        <dbReference type="ARBA" id="ARBA00004123"/>
    </source>
</evidence>
<keyword evidence="4" id="KW-0862">Zinc</keyword>
<evidence type="ECO:0000259" key="12">
    <source>
        <dbReference type="PROSITE" id="PS51321"/>
    </source>
</evidence>
<feature type="region of interest" description="Disordered" evidence="10">
    <location>
        <begin position="1437"/>
        <end position="1477"/>
    </location>
</feature>
<feature type="compositionally biased region" description="Polar residues" evidence="10">
    <location>
        <begin position="424"/>
        <end position="442"/>
    </location>
</feature>
<feature type="region of interest" description="Disordered" evidence="10">
    <location>
        <begin position="743"/>
        <end position="842"/>
    </location>
</feature>
<dbReference type="SUPFAM" id="SSF57903">
    <property type="entry name" value="FYVE/PHD zinc finger"/>
    <property type="match status" value="1"/>
</dbReference>
<dbReference type="SMART" id="SM00510">
    <property type="entry name" value="TFS2M"/>
    <property type="match status" value="1"/>
</dbReference>
<dbReference type="InterPro" id="IPR012921">
    <property type="entry name" value="SPOC_C"/>
</dbReference>
<feature type="region of interest" description="Disordered" evidence="10">
    <location>
        <begin position="455"/>
        <end position="528"/>
    </location>
</feature>
<evidence type="ECO:0000313" key="14">
    <source>
        <dbReference type="Proteomes" id="UP001168990"/>
    </source>
</evidence>
<feature type="compositionally biased region" description="Polar residues" evidence="10">
    <location>
        <begin position="544"/>
        <end position="561"/>
    </location>
</feature>
<feature type="compositionally biased region" description="Polar residues" evidence="10">
    <location>
        <begin position="2409"/>
        <end position="2421"/>
    </location>
</feature>
<dbReference type="Pfam" id="PF07500">
    <property type="entry name" value="TFIIS_M"/>
    <property type="match status" value="1"/>
</dbReference>
<dbReference type="GO" id="GO:0006351">
    <property type="term" value="P:DNA-templated transcription"/>
    <property type="evidence" value="ECO:0007669"/>
    <property type="project" value="InterPro"/>
</dbReference>
<dbReference type="SUPFAM" id="SSF46942">
    <property type="entry name" value="Elongation factor TFIIS domain 2"/>
    <property type="match status" value="1"/>
</dbReference>
<dbReference type="PANTHER" id="PTHR11477:SF51">
    <property type="entry name" value="PROTEIN PARTNER OF SNF, ISOFORM B"/>
    <property type="match status" value="1"/>
</dbReference>
<evidence type="ECO:0000256" key="3">
    <source>
        <dbReference type="ARBA" id="ARBA00022771"/>
    </source>
</evidence>
<gene>
    <name evidence="13" type="ORF">PV328_009165</name>
</gene>
<dbReference type="GO" id="GO:0006695">
    <property type="term" value="P:cholesterol biosynthetic process"/>
    <property type="evidence" value="ECO:0007669"/>
    <property type="project" value="InterPro"/>
</dbReference>
<feature type="domain" description="PHD-type" evidence="11">
    <location>
        <begin position="1127"/>
        <end position="1181"/>
    </location>
</feature>
<dbReference type="InterPro" id="IPR011011">
    <property type="entry name" value="Znf_FYVE_PHD"/>
</dbReference>
<feature type="compositionally biased region" description="Basic and acidic residues" evidence="10">
    <location>
        <begin position="1771"/>
        <end position="1799"/>
    </location>
</feature>